<evidence type="ECO:0000313" key="2">
    <source>
        <dbReference type="EMBL" id="QQB19910.1"/>
    </source>
</evidence>
<keyword evidence="3" id="KW-1185">Reference proteome</keyword>
<accession>A0A7T4DNP5</accession>
<name>A0A7T4DNP5_AERJA</name>
<dbReference type="InterPro" id="IPR025489">
    <property type="entry name" value="DUF4381"/>
</dbReference>
<keyword evidence="1" id="KW-0472">Membrane</keyword>
<dbReference type="Proteomes" id="UP000595481">
    <property type="component" value="Chromosome"/>
</dbReference>
<evidence type="ECO:0000256" key="1">
    <source>
        <dbReference type="SAM" id="Phobius"/>
    </source>
</evidence>
<dbReference type="EMBL" id="CP066092">
    <property type="protein sequence ID" value="QQB19910.1"/>
    <property type="molecule type" value="Genomic_DNA"/>
</dbReference>
<sequence>MSSGIAPLLTSSPASEAITAPLNALLKDKIRDIHPGPEVGEQLLDPRLQALLWLLILVLLLVLIIRLAMRVQQYRRWCRQLEGDPQLLVNRIQDNLRQEALHRWPESRLLQGEEWLAFLDRQGSTRFSQFAHNWSSWLYGNQAPDHEQSEQLKQNYYRWGRTYFLYKPRQASKSRTRGNR</sequence>
<dbReference type="Pfam" id="PF14316">
    <property type="entry name" value="DUF4381"/>
    <property type="match status" value="1"/>
</dbReference>
<keyword evidence="1" id="KW-0812">Transmembrane</keyword>
<dbReference type="GeneID" id="69553778"/>
<protein>
    <submittedName>
        <fullName evidence="2">DUF4381 domain-containing protein</fullName>
    </submittedName>
</protein>
<gene>
    <name evidence="2" type="ORF">I6H43_20890</name>
</gene>
<organism evidence="2 3">
    <name type="scientific">Aeromonas jandaei</name>
    <dbReference type="NCBI Taxonomy" id="650"/>
    <lineage>
        <taxon>Bacteria</taxon>
        <taxon>Pseudomonadati</taxon>
        <taxon>Pseudomonadota</taxon>
        <taxon>Gammaproteobacteria</taxon>
        <taxon>Aeromonadales</taxon>
        <taxon>Aeromonadaceae</taxon>
        <taxon>Aeromonas</taxon>
    </lineage>
</organism>
<evidence type="ECO:0000313" key="3">
    <source>
        <dbReference type="Proteomes" id="UP000595481"/>
    </source>
</evidence>
<keyword evidence="1" id="KW-1133">Transmembrane helix</keyword>
<feature type="transmembrane region" description="Helical" evidence="1">
    <location>
        <begin position="50"/>
        <end position="69"/>
    </location>
</feature>
<proteinExistence type="predicted"/>
<reference evidence="2 3" key="1">
    <citation type="submission" date="2020-12" db="EMBL/GenBank/DDBJ databases">
        <title>FDA dAtabase for Regulatory Grade micrObial Sequences (FDA-ARGOS): Supporting development and validation of Infectious Disease Dx tests.</title>
        <authorList>
            <person name="Sproer C."/>
            <person name="Gronow S."/>
            <person name="Severitt S."/>
            <person name="Schroder I."/>
            <person name="Tallon L."/>
            <person name="Sadzewicz L."/>
            <person name="Zhao X."/>
            <person name="Boylan J."/>
            <person name="Ott S."/>
            <person name="Bowen H."/>
            <person name="Vavikolanu K."/>
            <person name="Mehta A."/>
            <person name="Aluvathingal J."/>
            <person name="Nadendla S."/>
            <person name="Lowell S."/>
            <person name="Myers T."/>
            <person name="Yan Y."/>
            <person name="Sichtig H."/>
        </authorList>
    </citation>
    <scope>NUCLEOTIDE SEQUENCE [LARGE SCALE GENOMIC DNA]</scope>
    <source>
        <strain evidence="2 3">FDAARGOS_986</strain>
    </source>
</reference>
<dbReference type="RefSeq" id="WP_042030877.1">
    <property type="nucleotide sequence ID" value="NZ_CAWMFX010000025.1"/>
</dbReference>